<name>A0ABP9XU17_9FUNG</name>
<organism evidence="1 2">
    <name type="scientific">Helicostylum pulchrum</name>
    <dbReference type="NCBI Taxonomy" id="562976"/>
    <lineage>
        <taxon>Eukaryota</taxon>
        <taxon>Fungi</taxon>
        <taxon>Fungi incertae sedis</taxon>
        <taxon>Mucoromycota</taxon>
        <taxon>Mucoromycotina</taxon>
        <taxon>Mucoromycetes</taxon>
        <taxon>Mucorales</taxon>
        <taxon>Mucorineae</taxon>
        <taxon>Mucoraceae</taxon>
        <taxon>Helicostylum</taxon>
    </lineage>
</organism>
<comment type="caution">
    <text evidence="1">The sequence shown here is derived from an EMBL/GenBank/DDBJ whole genome shotgun (WGS) entry which is preliminary data.</text>
</comment>
<evidence type="ECO:0000313" key="2">
    <source>
        <dbReference type="Proteomes" id="UP001476247"/>
    </source>
</evidence>
<protein>
    <submittedName>
        <fullName evidence="1">Uncharacterized protein</fullName>
    </submittedName>
</protein>
<gene>
    <name evidence="1" type="ORF">HPULCUR_003226</name>
</gene>
<accession>A0ABP9XU17</accession>
<dbReference type="Proteomes" id="UP001476247">
    <property type="component" value="Unassembled WGS sequence"/>
</dbReference>
<keyword evidence="2" id="KW-1185">Reference proteome</keyword>
<evidence type="ECO:0000313" key="1">
    <source>
        <dbReference type="EMBL" id="GAA5797830.1"/>
    </source>
</evidence>
<sequence length="152" mass="16935">MLKPENPNSSKYSSVDDAVDEEKIKSIVVPLGQVLRKDLPLEARRTIINKFNNTIQQYSNFASLFDLHVQLNILKFVISGDIAAESTRVQVDSIIPREFRASSASIEFPAPPTNQANDDVKRKSDYKTLFTLNHLQVISTLLFGASGIQKGT</sequence>
<dbReference type="EMBL" id="BAABUJ010000008">
    <property type="protein sequence ID" value="GAA5797830.1"/>
    <property type="molecule type" value="Genomic_DNA"/>
</dbReference>
<reference evidence="1 2" key="1">
    <citation type="submission" date="2024-04" db="EMBL/GenBank/DDBJ databases">
        <title>genome sequences of Mucor flavus KT1a and Helicostylum pulchrum KT1b strains isolation_sourced from the surface of a dry-aged beef.</title>
        <authorList>
            <person name="Toyotome T."/>
            <person name="Hosono M."/>
            <person name="Torimaru M."/>
            <person name="Fukuda K."/>
            <person name="Mikami N."/>
        </authorList>
    </citation>
    <scope>NUCLEOTIDE SEQUENCE [LARGE SCALE GENOMIC DNA]</scope>
    <source>
        <strain evidence="1 2">KT1b</strain>
    </source>
</reference>
<proteinExistence type="predicted"/>